<evidence type="ECO:0000313" key="1">
    <source>
        <dbReference type="EMBL" id="RVV99486.1"/>
    </source>
</evidence>
<reference evidence="1 2" key="1">
    <citation type="submission" date="2018-11" db="EMBL/GenBank/DDBJ databases">
        <title>Mesobaculum littorinae gen. nov., sp. nov., isolated from Littorina scabra that represents a novel genus of the order Rhodobacteraceae.</title>
        <authorList>
            <person name="Li F."/>
        </authorList>
    </citation>
    <scope>NUCLEOTIDE SEQUENCE [LARGE SCALE GENOMIC DNA]</scope>
    <source>
        <strain evidence="1 2">M0103</strain>
    </source>
</reference>
<accession>A0A438ALR8</accession>
<dbReference type="RefSeq" id="WP_127904928.1">
    <property type="nucleotide sequence ID" value="NZ_RQXX01000001.1"/>
</dbReference>
<proteinExistence type="predicted"/>
<dbReference type="PIRSF" id="PIRSF031780">
    <property type="entry name" value="UCP031780"/>
    <property type="match status" value="1"/>
</dbReference>
<name>A0A438ALR8_9RHOB</name>
<sequence>MTTFDDRERAFENRYAHDAELAFRAAARRNRLLGAWAADLLGLSGEEATAYEIEVLRADLAEAGDEDVYAKLATDLGDRADEATIRAKMAECSAKAKAETAPDA</sequence>
<keyword evidence="2" id="KW-1185">Reference proteome</keyword>
<evidence type="ECO:0000313" key="2">
    <source>
        <dbReference type="Proteomes" id="UP000285908"/>
    </source>
</evidence>
<dbReference type="Pfam" id="PF07345">
    <property type="entry name" value="ATPaseInh_sub_z"/>
    <property type="match status" value="1"/>
</dbReference>
<organism evidence="1 2">
    <name type="scientific">Mesobaculum littorinae</name>
    <dbReference type="NCBI Taxonomy" id="2486419"/>
    <lineage>
        <taxon>Bacteria</taxon>
        <taxon>Pseudomonadati</taxon>
        <taxon>Pseudomonadota</taxon>
        <taxon>Alphaproteobacteria</taxon>
        <taxon>Rhodobacterales</taxon>
        <taxon>Roseobacteraceae</taxon>
        <taxon>Mesobaculum</taxon>
    </lineage>
</organism>
<comment type="caution">
    <text evidence="1">The sequence shown here is derived from an EMBL/GenBank/DDBJ whole genome shotgun (WGS) entry which is preliminary data.</text>
</comment>
<dbReference type="Gene3D" id="1.10.790.20">
    <property type="entry name" value="Domain of unknown function DUF1476"/>
    <property type="match status" value="1"/>
</dbReference>
<dbReference type="AlphaFoldDB" id="A0A438ALR8"/>
<dbReference type="OrthoDB" id="9810387at2"/>
<dbReference type="InterPro" id="IPR038293">
    <property type="entry name" value="ATPase_inh_sub_z_sf"/>
</dbReference>
<gene>
    <name evidence="1" type="ORF">EKE94_02040</name>
</gene>
<protein>
    <submittedName>
        <fullName evidence="1">DUF1476 domain-containing protein</fullName>
    </submittedName>
</protein>
<dbReference type="EMBL" id="RQXX01000001">
    <property type="protein sequence ID" value="RVV99486.1"/>
    <property type="molecule type" value="Genomic_DNA"/>
</dbReference>
<dbReference type="InterPro" id="IPR009945">
    <property type="entry name" value="ATPase_inh_sub_z"/>
</dbReference>
<dbReference type="Proteomes" id="UP000285908">
    <property type="component" value="Unassembled WGS sequence"/>
</dbReference>